<dbReference type="EMBL" id="AGNL01049999">
    <property type="protein sequence ID" value="EJK44233.1"/>
    <property type="molecule type" value="Genomic_DNA"/>
</dbReference>
<proteinExistence type="predicted"/>
<comment type="caution">
    <text evidence="1">The sequence shown here is derived from an EMBL/GenBank/DDBJ whole genome shotgun (WGS) entry which is preliminary data.</text>
</comment>
<dbReference type="Proteomes" id="UP000266841">
    <property type="component" value="Unassembled WGS sequence"/>
</dbReference>
<evidence type="ECO:0000313" key="2">
    <source>
        <dbReference type="Proteomes" id="UP000266841"/>
    </source>
</evidence>
<accession>K0QYM6</accession>
<evidence type="ECO:0000313" key="1">
    <source>
        <dbReference type="EMBL" id="EJK44233.1"/>
    </source>
</evidence>
<gene>
    <name evidence="1" type="ORF">THAOC_37246</name>
</gene>
<sequence>MLFFLNRYELRALQAGFITPHSPRMVGANRSEARVNTEDMLRSPPQIHHDLSNINGTGLPQIPNVSDADADEQSTQTSMTAPLSFSITAQPGQYTLLPPMRGYVAAASTSLQSIRSLASIPSVASLAERNTSPNLIFYNGFNDDSDTMDDDSYLARVRSTN</sequence>
<dbReference type="AlphaFoldDB" id="K0QYM6"/>
<keyword evidence="2" id="KW-1185">Reference proteome</keyword>
<organism evidence="1 2">
    <name type="scientific">Thalassiosira oceanica</name>
    <name type="common">Marine diatom</name>
    <dbReference type="NCBI Taxonomy" id="159749"/>
    <lineage>
        <taxon>Eukaryota</taxon>
        <taxon>Sar</taxon>
        <taxon>Stramenopiles</taxon>
        <taxon>Ochrophyta</taxon>
        <taxon>Bacillariophyta</taxon>
        <taxon>Coscinodiscophyceae</taxon>
        <taxon>Thalassiosirophycidae</taxon>
        <taxon>Thalassiosirales</taxon>
        <taxon>Thalassiosiraceae</taxon>
        <taxon>Thalassiosira</taxon>
    </lineage>
</organism>
<name>K0QYM6_THAOC</name>
<reference evidence="1 2" key="1">
    <citation type="journal article" date="2012" name="Genome Biol.">
        <title>Genome and low-iron response of an oceanic diatom adapted to chronic iron limitation.</title>
        <authorList>
            <person name="Lommer M."/>
            <person name="Specht M."/>
            <person name="Roy A.S."/>
            <person name="Kraemer L."/>
            <person name="Andreson R."/>
            <person name="Gutowska M.A."/>
            <person name="Wolf J."/>
            <person name="Bergner S.V."/>
            <person name="Schilhabel M.B."/>
            <person name="Klostermeier U.C."/>
            <person name="Beiko R.G."/>
            <person name="Rosenstiel P."/>
            <person name="Hippler M."/>
            <person name="Laroche J."/>
        </authorList>
    </citation>
    <scope>NUCLEOTIDE SEQUENCE [LARGE SCALE GENOMIC DNA]</scope>
    <source>
        <strain evidence="1 2">CCMP1005</strain>
    </source>
</reference>
<protein>
    <submittedName>
        <fullName evidence="1">Uncharacterized protein</fullName>
    </submittedName>
</protein>